<dbReference type="EMBL" id="JAIWYP010000001">
    <property type="protein sequence ID" value="KAH3877677.1"/>
    <property type="molecule type" value="Genomic_DNA"/>
</dbReference>
<proteinExistence type="predicted"/>
<protein>
    <submittedName>
        <fullName evidence="1">Uncharacterized protein</fullName>
    </submittedName>
</protein>
<organism evidence="1 2">
    <name type="scientific">Dreissena polymorpha</name>
    <name type="common">Zebra mussel</name>
    <name type="synonym">Mytilus polymorpha</name>
    <dbReference type="NCBI Taxonomy" id="45954"/>
    <lineage>
        <taxon>Eukaryota</taxon>
        <taxon>Metazoa</taxon>
        <taxon>Spiralia</taxon>
        <taxon>Lophotrochozoa</taxon>
        <taxon>Mollusca</taxon>
        <taxon>Bivalvia</taxon>
        <taxon>Autobranchia</taxon>
        <taxon>Heteroconchia</taxon>
        <taxon>Euheterodonta</taxon>
        <taxon>Imparidentia</taxon>
        <taxon>Neoheterodontei</taxon>
        <taxon>Myida</taxon>
        <taxon>Dreissenoidea</taxon>
        <taxon>Dreissenidae</taxon>
        <taxon>Dreissena</taxon>
    </lineage>
</organism>
<name>A0A9D4MLX0_DREPO</name>
<comment type="caution">
    <text evidence="1">The sequence shown here is derived from an EMBL/GenBank/DDBJ whole genome shotgun (WGS) entry which is preliminary data.</text>
</comment>
<dbReference type="Proteomes" id="UP000828390">
    <property type="component" value="Unassembled WGS sequence"/>
</dbReference>
<keyword evidence="2" id="KW-1185">Reference proteome</keyword>
<dbReference type="AlphaFoldDB" id="A0A9D4MLX0"/>
<accession>A0A9D4MLX0</accession>
<evidence type="ECO:0000313" key="1">
    <source>
        <dbReference type="EMBL" id="KAH3877677.1"/>
    </source>
</evidence>
<reference evidence="1" key="2">
    <citation type="submission" date="2020-11" db="EMBL/GenBank/DDBJ databases">
        <authorList>
            <person name="McCartney M.A."/>
            <person name="Auch B."/>
            <person name="Kono T."/>
            <person name="Mallez S."/>
            <person name="Becker A."/>
            <person name="Gohl D.M."/>
            <person name="Silverstein K.A.T."/>
            <person name="Koren S."/>
            <person name="Bechman K.B."/>
            <person name="Herman A."/>
            <person name="Abrahante J.E."/>
            <person name="Garbe J."/>
        </authorList>
    </citation>
    <scope>NUCLEOTIDE SEQUENCE</scope>
    <source>
        <strain evidence="1">Duluth1</strain>
        <tissue evidence="1">Whole animal</tissue>
    </source>
</reference>
<sequence length="87" mass="10045">MAVWETIPVHSIKNNEEEEEASWAVLRCMRAEEHLKKRDITLKEQYSGAVGYLPWLQALNGAARAAEFLFLVEGFQSVGYYGRRTRQ</sequence>
<gene>
    <name evidence="1" type="ORF">DPMN_001553</name>
</gene>
<evidence type="ECO:0000313" key="2">
    <source>
        <dbReference type="Proteomes" id="UP000828390"/>
    </source>
</evidence>
<reference evidence="1" key="1">
    <citation type="journal article" date="2019" name="bioRxiv">
        <title>The Genome of the Zebra Mussel, Dreissena polymorpha: A Resource for Invasive Species Research.</title>
        <authorList>
            <person name="McCartney M.A."/>
            <person name="Auch B."/>
            <person name="Kono T."/>
            <person name="Mallez S."/>
            <person name="Zhang Y."/>
            <person name="Obille A."/>
            <person name="Becker A."/>
            <person name="Abrahante J.E."/>
            <person name="Garbe J."/>
            <person name="Badalamenti J.P."/>
            <person name="Herman A."/>
            <person name="Mangelson H."/>
            <person name="Liachko I."/>
            <person name="Sullivan S."/>
            <person name="Sone E.D."/>
            <person name="Koren S."/>
            <person name="Silverstein K.A.T."/>
            <person name="Beckman K.B."/>
            <person name="Gohl D.M."/>
        </authorList>
    </citation>
    <scope>NUCLEOTIDE SEQUENCE</scope>
    <source>
        <strain evidence="1">Duluth1</strain>
        <tissue evidence="1">Whole animal</tissue>
    </source>
</reference>